<organism evidence="1 2">
    <name type="scientific">Streptomyces sedi</name>
    <dbReference type="NCBI Taxonomy" id="555059"/>
    <lineage>
        <taxon>Bacteria</taxon>
        <taxon>Bacillati</taxon>
        <taxon>Actinomycetota</taxon>
        <taxon>Actinomycetes</taxon>
        <taxon>Kitasatosporales</taxon>
        <taxon>Streptomycetaceae</taxon>
        <taxon>Streptomyces</taxon>
    </lineage>
</organism>
<dbReference type="EMBL" id="VDGT01000007">
    <property type="protein sequence ID" value="TNM30748.1"/>
    <property type="molecule type" value="Genomic_DNA"/>
</dbReference>
<dbReference type="AlphaFoldDB" id="A0A5C4V4P7"/>
<accession>A0A5C4V4P7</accession>
<proteinExistence type="predicted"/>
<comment type="caution">
    <text evidence="1">The sequence shown here is derived from an EMBL/GenBank/DDBJ whole genome shotgun (WGS) entry which is preliminary data.</text>
</comment>
<protein>
    <submittedName>
        <fullName evidence="1">Uncharacterized protein</fullName>
    </submittedName>
</protein>
<dbReference type="RefSeq" id="WP_139644384.1">
    <property type="nucleotide sequence ID" value="NZ_BAAAZS010000124.1"/>
</dbReference>
<reference evidence="1 2" key="1">
    <citation type="submission" date="2019-06" db="EMBL/GenBank/DDBJ databases">
        <title>Draft genome of Streptomyces sedi sp. JCM16909.</title>
        <authorList>
            <person name="Klykleung N."/>
            <person name="Tanasupawat S."/>
            <person name="Kudo T."/>
            <person name="Yuki M."/>
            <person name="Ohkuma M."/>
        </authorList>
    </citation>
    <scope>NUCLEOTIDE SEQUENCE [LARGE SCALE GENOMIC DNA]</scope>
    <source>
        <strain evidence="1 2">JCM 16909</strain>
    </source>
</reference>
<sequence>MMLYLRDDEIHLKFDAEDPLQLVAELEKAVRRHSIRLLDIGVDSRYMEMYLTNTDSVVVSLGSLRGDEVKKLVNVLNAAPVQDVRAHGFQGKDVTD</sequence>
<gene>
    <name evidence="1" type="ORF">FH715_12235</name>
</gene>
<dbReference type="Proteomes" id="UP000311713">
    <property type="component" value="Unassembled WGS sequence"/>
</dbReference>
<keyword evidence="2" id="KW-1185">Reference proteome</keyword>
<dbReference type="OrthoDB" id="4341216at2"/>
<name>A0A5C4V4P7_9ACTN</name>
<evidence type="ECO:0000313" key="1">
    <source>
        <dbReference type="EMBL" id="TNM30748.1"/>
    </source>
</evidence>
<evidence type="ECO:0000313" key="2">
    <source>
        <dbReference type="Proteomes" id="UP000311713"/>
    </source>
</evidence>